<evidence type="ECO:0000256" key="5">
    <source>
        <dbReference type="ARBA" id="ARBA00022908"/>
    </source>
</evidence>
<keyword evidence="5" id="KW-0229">DNA integration</keyword>
<dbReference type="GO" id="GO:0015074">
    <property type="term" value="P:DNA integration"/>
    <property type="evidence" value="ECO:0007669"/>
    <property type="project" value="UniProtKB-KW"/>
</dbReference>
<dbReference type="PROSITE" id="PS51898">
    <property type="entry name" value="TYR_RECOMBINASE"/>
    <property type="match status" value="1"/>
</dbReference>
<proteinExistence type="predicted"/>
<dbReference type="Gene3D" id="1.10.443.10">
    <property type="entry name" value="Intergrase catalytic core"/>
    <property type="match status" value="1"/>
</dbReference>
<dbReference type="GO" id="GO:0005737">
    <property type="term" value="C:cytoplasm"/>
    <property type="evidence" value="ECO:0007669"/>
    <property type="project" value="UniProtKB-SubCell"/>
</dbReference>
<organism evidence="12 13">
    <name type="scientific">Finegoldia magna</name>
    <name type="common">Peptostreptococcus magnus</name>
    <dbReference type="NCBI Taxonomy" id="1260"/>
    <lineage>
        <taxon>Bacteria</taxon>
        <taxon>Bacillati</taxon>
        <taxon>Bacillota</taxon>
        <taxon>Tissierellia</taxon>
        <taxon>Tissierellales</taxon>
        <taxon>Peptoniphilaceae</taxon>
        <taxon>Finegoldia</taxon>
    </lineage>
</organism>
<keyword evidence="3" id="KW-0132">Cell division</keyword>
<dbReference type="GO" id="GO:0051301">
    <property type="term" value="P:cell division"/>
    <property type="evidence" value="ECO:0007669"/>
    <property type="project" value="UniProtKB-KW"/>
</dbReference>
<evidence type="ECO:0000259" key="11">
    <source>
        <dbReference type="PROSITE" id="PS51900"/>
    </source>
</evidence>
<evidence type="ECO:0000256" key="2">
    <source>
        <dbReference type="ARBA" id="ARBA00022490"/>
    </source>
</evidence>
<evidence type="ECO:0000259" key="10">
    <source>
        <dbReference type="PROSITE" id="PS51898"/>
    </source>
</evidence>
<dbReference type="InterPro" id="IPR013762">
    <property type="entry name" value="Integrase-like_cat_sf"/>
</dbReference>
<evidence type="ECO:0000256" key="7">
    <source>
        <dbReference type="ARBA" id="ARBA00023172"/>
    </source>
</evidence>
<evidence type="ECO:0000256" key="9">
    <source>
        <dbReference type="PROSITE-ProRule" id="PRU01248"/>
    </source>
</evidence>
<evidence type="ECO:0000256" key="4">
    <source>
        <dbReference type="ARBA" id="ARBA00022829"/>
    </source>
</evidence>
<name>A0A233V594_FINMA</name>
<accession>A0A233V594</accession>
<dbReference type="InterPro" id="IPR010998">
    <property type="entry name" value="Integrase_recombinase_N"/>
</dbReference>
<reference evidence="13" key="1">
    <citation type="submission" date="2017-04" db="EMBL/GenBank/DDBJ databases">
        <title>Finegoldia magna isolated from orthopedic joint implant-associated infections.</title>
        <authorList>
            <person name="Bjorklund S."/>
            <person name="Bruggemann H."/>
            <person name="Jensen A."/>
            <person name="Hellmark B."/>
            <person name="Soderquist B."/>
        </authorList>
    </citation>
    <scope>NUCLEOTIDE SEQUENCE [LARGE SCALE GENOMIC DNA]</scope>
    <source>
        <strain evidence="13">CCUG 54800</strain>
    </source>
</reference>
<dbReference type="InterPro" id="IPR044068">
    <property type="entry name" value="CB"/>
</dbReference>
<feature type="domain" description="Core-binding (CB)" evidence="11">
    <location>
        <begin position="2"/>
        <end position="109"/>
    </location>
</feature>
<evidence type="ECO:0000313" key="12">
    <source>
        <dbReference type="EMBL" id="OXZ27547.1"/>
    </source>
</evidence>
<dbReference type="GO" id="GO:0007059">
    <property type="term" value="P:chromosome segregation"/>
    <property type="evidence" value="ECO:0007669"/>
    <property type="project" value="UniProtKB-KW"/>
</dbReference>
<dbReference type="GO" id="GO:0003677">
    <property type="term" value="F:DNA binding"/>
    <property type="evidence" value="ECO:0007669"/>
    <property type="project" value="UniProtKB-UniRule"/>
</dbReference>
<keyword evidence="7" id="KW-0233">DNA recombination</keyword>
<comment type="subcellular location">
    <subcellularLocation>
        <location evidence="1">Cytoplasm</location>
    </subcellularLocation>
</comment>
<dbReference type="Proteomes" id="UP000215413">
    <property type="component" value="Unassembled WGS sequence"/>
</dbReference>
<evidence type="ECO:0000313" key="13">
    <source>
        <dbReference type="Proteomes" id="UP000215413"/>
    </source>
</evidence>
<dbReference type="InterPro" id="IPR011010">
    <property type="entry name" value="DNA_brk_join_enz"/>
</dbReference>
<keyword evidence="4" id="KW-0159">Chromosome partition</keyword>
<comment type="caution">
    <text evidence="12">The sequence shown here is derived from an EMBL/GenBank/DDBJ whole genome shotgun (WGS) entry which is preliminary data.</text>
</comment>
<gene>
    <name evidence="12" type="ORF">B9N49_04255</name>
</gene>
<evidence type="ECO:0000256" key="1">
    <source>
        <dbReference type="ARBA" id="ARBA00004496"/>
    </source>
</evidence>
<evidence type="ECO:0000256" key="3">
    <source>
        <dbReference type="ARBA" id="ARBA00022618"/>
    </source>
</evidence>
<dbReference type="GO" id="GO:0006310">
    <property type="term" value="P:DNA recombination"/>
    <property type="evidence" value="ECO:0007669"/>
    <property type="project" value="UniProtKB-KW"/>
</dbReference>
<dbReference type="Gene3D" id="1.10.150.130">
    <property type="match status" value="1"/>
</dbReference>
<sequence length="326" mass="37838">MNSYPMILMDFLDYLETIKGRSSNTVKEYAYDINLMIKYIIARKQNIKLKSFDDIVQIDSSDVDLNFFKNIDVIDLHSFMGFLDHNRSNGSSTRSRKTSSIRTFYKYLINIRKLDIINPAELLDSPKKNIRQPVYLTLDESLSLLKVILREKDEEIKARDYCITVLFLNCGMRLSELSSINIDHIKTNTLRVIGKGNKERTVYLNAMCLDALDNYLKIRPEIDNDALFISKKRNRMSNRAIQYRIEHYLKVGGFDTSIYSVHKLRHTAATLMYQYGDVDIKVLQEILGHESVSTTQIYTHVDNNSLRNAVNKNPLNSLDNDLKNNK</sequence>
<dbReference type="SUPFAM" id="SSF56349">
    <property type="entry name" value="DNA breaking-rejoining enzymes"/>
    <property type="match status" value="1"/>
</dbReference>
<evidence type="ECO:0000256" key="8">
    <source>
        <dbReference type="ARBA" id="ARBA00023306"/>
    </source>
</evidence>
<feature type="domain" description="Tyr recombinase" evidence="10">
    <location>
        <begin position="131"/>
        <end position="311"/>
    </location>
</feature>
<dbReference type="AlphaFoldDB" id="A0A233V594"/>
<dbReference type="PROSITE" id="PS51900">
    <property type="entry name" value="CB"/>
    <property type="match status" value="1"/>
</dbReference>
<dbReference type="RefSeq" id="WP_094205668.1">
    <property type="nucleotide sequence ID" value="NZ_CACRTP010000014.1"/>
</dbReference>
<keyword evidence="6 9" id="KW-0238">DNA-binding</keyword>
<keyword evidence="8" id="KW-0131">Cell cycle</keyword>
<evidence type="ECO:0000256" key="6">
    <source>
        <dbReference type="ARBA" id="ARBA00023125"/>
    </source>
</evidence>
<dbReference type="EMBL" id="NDYC01000019">
    <property type="protein sequence ID" value="OXZ27547.1"/>
    <property type="molecule type" value="Genomic_DNA"/>
</dbReference>
<dbReference type="PANTHER" id="PTHR30349">
    <property type="entry name" value="PHAGE INTEGRASE-RELATED"/>
    <property type="match status" value="1"/>
</dbReference>
<dbReference type="InterPro" id="IPR050090">
    <property type="entry name" value="Tyrosine_recombinase_XerCD"/>
</dbReference>
<dbReference type="InterPro" id="IPR002104">
    <property type="entry name" value="Integrase_catalytic"/>
</dbReference>
<protein>
    <submittedName>
        <fullName evidence="12">Recombinase XerC</fullName>
    </submittedName>
</protein>
<dbReference type="Pfam" id="PF00589">
    <property type="entry name" value="Phage_integrase"/>
    <property type="match status" value="1"/>
</dbReference>
<keyword evidence="2" id="KW-0963">Cytoplasm</keyword>
<dbReference type="PANTHER" id="PTHR30349:SF77">
    <property type="entry name" value="TYROSINE RECOMBINASE XERC"/>
    <property type="match status" value="1"/>
</dbReference>